<comment type="caution">
    <text evidence="7">The sequence shown here is derived from an EMBL/GenBank/DDBJ whole genome shotgun (WGS) entry which is preliminary data.</text>
</comment>
<proteinExistence type="inferred from homology"/>
<evidence type="ECO:0000256" key="4">
    <source>
        <dbReference type="ARBA" id="ARBA00022989"/>
    </source>
</evidence>
<keyword evidence="4 6" id="KW-1133">Transmembrane helix</keyword>
<evidence type="ECO:0000256" key="6">
    <source>
        <dbReference type="RuleBase" id="RU363041"/>
    </source>
</evidence>
<sequence>MAVTAQLLIYLTAGAGAGTAAGLLGIGGGVIVVPLLLVLFGLEGIEASVAMHLAVGTSLGTIVFTTLGSALSHYRLGAVELPAFRRLGLGLVAGAAAGAALAGLLPAEALKRLFGAFLLLGVPLMLLKPVPERHGAGRPAGMLAAGGGIGTLSAMLGVGGGILAVPYLIRQGLPMHRAVATSAACMVPLATCGALGFIAAGWGDPRLPAGATGFVYWPALLGIAAASLVASSAAARLAHRVPARLLQRLFALLLVVVGLRLLLS</sequence>
<feature type="transmembrane region" description="Helical" evidence="6">
    <location>
        <begin position="181"/>
        <end position="202"/>
    </location>
</feature>
<dbReference type="EMBL" id="NRSH01000092">
    <property type="protein sequence ID" value="MBK1727042.1"/>
    <property type="molecule type" value="Genomic_DNA"/>
</dbReference>
<feature type="transmembrane region" description="Helical" evidence="6">
    <location>
        <begin position="214"/>
        <end position="238"/>
    </location>
</feature>
<dbReference type="PANTHER" id="PTHR43483">
    <property type="entry name" value="MEMBRANE TRANSPORTER PROTEIN HI_0806-RELATED"/>
    <property type="match status" value="1"/>
</dbReference>
<keyword evidence="8" id="KW-1185">Reference proteome</keyword>
<keyword evidence="3 6" id="KW-0812">Transmembrane</keyword>
<keyword evidence="6" id="KW-1003">Cell membrane</keyword>
<gene>
    <name evidence="7" type="ORF">CKO13_08410</name>
</gene>
<keyword evidence="5 6" id="KW-0472">Membrane</keyword>
<comment type="subcellular location">
    <subcellularLocation>
        <location evidence="6">Cell membrane</location>
        <topology evidence="6">Multi-pass membrane protein</topology>
    </subcellularLocation>
    <subcellularLocation>
        <location evidence="1">Membrane</location>
        <topology evidence="1">Multi-pass membrane protein</topology>
    </subcellularLocation>
</comment>
<dbReference type="Proteomes" id="UP000738126">
    <property type="component" value="Unassembled WGS sequence"/>
</dbReference>
<evidence type="ECO:0000256" key="1">
    <source>
        <dbReference type="ARBA" id="ARBA00004141"/>
    </source>
</evidence>
<name>A0ABS1E7D6_9GAMM</name>
<feature type="transmembrane region" description="Helical" evidence="6">
    <location>
        <begin position="49"/>
        <end position="71"/>
    </location>
</feature>
<feature type="transmembrane region" description="Helical" evidence="6">
    <location>
        <begin position="83"/>
        <end position="105"/>
    </location>
</feature>
<feature type="transmembrane region" description="Helical" evidence="6">
    <location>
        <begin position="112"/>
        <end position="130"/>
    </location>
</feature>
<evidence type="ECO:0000256" key="2">
    <source>
        <dbReference type="ARBA" id="ARBA00009142"/>
    </source>
</evidence>
<accession>A0ABS1E7D6</accession>
<comment type="similarity">
    <text evidence="2 6">Belongs to the 4-toluene sulfonate uptake permease (TSUP) (TC 2.A.102) family.</text>
</comment>
<dbReference type="Pfam" id="PF01925">
    <property type="entry name" value="TauE"/>
    <property type="match status" value="1"/>
</dbReference>
<reference evidence="7 8" key="1">
    <citation type="journal article" date="2020" name="Microorganisms">
        <title>Osmotic Adaptation and Compatible Solute Biosynthesis of Phototrophic Bacteria as Revealed from Genome Analyses.</title>
        <authorList>
            <person name="Imhoff J.F."/>
            <person name="Rahn T."/>
            <person name="Kunzel S."/>
            <person name="Keller A."/>
            <person name="Neulinger S.C."/>
        </authorList>
    </citation>
    <scope>NUCLEOTIDE SEQUENCE [LARGE SCALE GENOMIC DNA]</scope>
    <source>
        <strain evidence="7 8">DSM 15116</strain>
    </source>
</reference>
<evidence type="ECO:0000256" key="5">
    <source>
        <dbReference type="ARBA" id="ARBA00023136"/>
    </source>
</evidence>
<dbReference type="PANTHER" id="PTHR43483:SF3">
    <property type="entry name" value="MEMBRANE TRANSPORTER PROTEIN HI_0806-RELATED"/>
    <property type="match status" value="1"/>
</dbReference>
<feature type="transmembrane region" description="Helical" evidence="6">
    <location>
        <begin position="245"/>
        <end position="263"/>
    </location>
</feature>
<protein>
    <recommendedName>
        <fullName evidence="6">Probable membrane transporter protein</fullName>
    </recommendedName>
</protein>
<feature type="transmembrane region" description="Helical" evidence="6">
    <location>
        <begin position="20"/>
        <end position="42"/>
    </location>
</feature>
<organism evidence="7 8">
    <name type="scientific">Halorhodospira neutriphila</name>
    <dbReference type="NCBI Taxonomy" id="168379"/>
    <lineage>
        <taxon>Bacteria</taxon>
        <taxon>Pseudomonadati</taxon>
        <taxon>Pseudomonadota</taxon>
        <taxon>Gammaproteobacteria</taxon>
        <taxon>Chromatiales</taxon>
        <taxon>Ectothiorhodospiraceae</taxon>
        <taxon>Halorhodospira</taxon>
    </lineage>
</organism>
<evidence type="ECO:0000256" key="3">
    <source>
        <dbReference type="ARBA" id="ARBA00022692"/>
    </source>
</evidence>
<dbReference type="InterPro" id="IPR002781">
    <property type="entry name" value="TM_pro_TauE-like"/>
</dbReference>
<evidence type="ECO:0000313" key="7">
    <source>
        <dbReference type="EMBL" id="MBK1727042.1"/>
    </source>
</evidence>
<evidence type="ECO:0000313" key="8">
    <source>
        <dbReference type="Proteomes" id="UP000738126"/>
    </source>
</evidence>
<feature type="transmembrane region" description="Helical" evidence="6">
    <location>
        <begin position="142"/>
        <end position="169"/>
    </location>
</feature>